<sequence>MMRNLRESYLVPLRKSGKKKKNVKNEEKERERKKEEREREREKEEREREREKEERERDFEREREKEAREERERVRAFELQKLELEVRAGRAQRVESMQIPDQPVKIRMHDVTPRFNPNDDDISLFLVLFERQAKIMNIPAENQVAQLISLLPPDIVQLIAREPEEDAKKYEYVKALLLQRFKLSADKFRQLFNKHQKASESTWYDFYYELKNYLEGWLNGLNVKTFEQLKDLMLVDQIKKRTSMDFKEHFMDEWTIIISPTEIVNKIEDFEDVRKTIKPKFSAAQTDRANKGPFKFHYKDFSKKIEHPSYSKHSDKWVGYRHQKHHRQREDARQRDRFQNKNQDNFFDKKYRPRCFKCGSYEHFKPQCLA</sequence>
<dbReference type="InterPro" id="IPR038269">
    <property type="entry name" value="SCAN_sf"/>
</dbReference>
<dbReference type="Gene3D" id="1.10.4020.10">
    <property type="entry name" value="DNA breaking-rejoining enzymes"/>
    <property type="match status" value="1"/>
</dbReference>
<dbReference type="Proteomes" id="UP000499080">
    <property type="component" value="Unassembled WGS sequence"/>
</dbReference>
<name>A0A4Y2GZ13_ARAVE</name>
<feature type="compositionally biased region" description="Basic and acidic residues" evidence="1">
    <location>
        <begin position="328"/>
        <end position="339"/>
    </location>
</feature>
<evidence type="ECO:0000256" key="1">
    <source>
        <dbReference type="SAM" id="MobiDB-lite"/>
    </source>
</evidence>
<evidence type="ECO:0008006" key="4">
    <source>
        <dbReference type="Google" id="ProtNLM"/>
    </source>
</evidence>
<gene>
    <name evidence="2" type="ORF">AVEN_60648_1</name>
</gene>
<dbReference type="EMBL" id="BGPR01001676">
    <property type="protein sequence ID" value="GBM59302.1"/>
    <property type="molecule type" value="Genomic_DNA"/>
</dbReference>
<reference evidence="2 3" key="1">
    <citation type="journal article" date="2019" name="Sci. Rep.">
        <title>Orb-weaving spider Araneus ventricosus genome elucidates the spidroin gene catalogue.</title>
        <authorList>
            <person name="Kono N."/>
            <person name="Nakamura H."/>
            <person name="Ohtoshi R."/>
            <person name="Moran D.A.P."/>
            <person name="Shinohara A."/>
            <person name="Yoshida Y."/>
            <person name="Fujiwara M."/>
            <person name="Mori M."/>
            <person name="Tomita M."/>
            <person name="Arakawa K."/>
        </authorList>
    </citation>
    <scope>NUCLEOTIDE SEQUENCE [LARGE SCALE GENOMIC DNA]</scope>
</reference>
<evidence type="ECO:0000313" key="3">
    <source>
        <dbReference type="Proteomes" id="UP000499080"/>
    </source>
</evidence>
<comment type="caution">
    <text evidence="2">The sequence shown here is derived from an EMBL/GenBank/DDBJ whole genome shotgun (WGS) entry which is preliminary data.</text>
</comment>
<dbReference type="AlphaFoldDB" id="A0A4Y2GZ13"/>
<feature type="compositionally biased region" description="Basic and acidic residues" evidence="1">
    <location>
        <begin position="23"/>
        <end position="66"/>
    </location>
</feature>
<dbReference type="SUPFAM" id="SSF47353">
    <property type="entry name" value="Retrovirus capsid dimerization domain-like"/>
    <property type="match status" value="1"/>
</dbReference>
<organism evidence="2 3">
    <name type="scientific">Araneus ventricosus</name>
    <name type="common">Orbweaver spider</name>
    <name type="synonym">Epeira ventricosa</name>
    <dbReference type="NCBI Taxonomy" id="182803"/>
    <lineage>
        <taxon>Eukaryota</taxon>
        <taxon>Metazoa</taxon>
        <taxon>Ecdysozoa</taxon>
        <taxon>Arthropoda</taxon>
        <taxon>Chelicerata</taxon>
        <taxon>Arachnida</taxon>
        <taxon>Araneae</taxon>
        <taxon>Araneomorphae</taxon>
        <taxon>Entelegynae</taxon>
        <taxon>Araneoidea</taxon>
        <taxon>Araneidae</taxon>
        <taxon>Araneus</taxon>
    </lineage>
</organism>
<proteinExistence type="predicted"/>
<evidence type="ECO:0000313" key="2">
    <source>
        <dbReference type="EMBL" id="GBM59302.1"/>
    </source>
</evidence>
<accession>A0A4Y2GZ13</accession>
<keyword evidence="3" id="KW-1185">Reference proteome</keyword>
<feature type="region of interest" description="Disordered" evidence="1">
    <location>
        <begin position="316"/>
        <end position="343"/>
    </location>
</feature>
<feature type="region of interest" description="Disordered" evidence="1">
    <location>
        <begin position="1"/>
        <end position="66"/>
    </location>
</feature>
<protein>
    <recommendedName>
        <fullName evidence="4">CCHC-type domain-containing protein</fullName>
    </recommendedName>
</protein>
<dbReference type="PANTHER" id="PTHR46888:SF1">
    <property type="entry name" value="RIBONUCLEASE H"/>
    <property type="match status" value="1"/>
</dbReference>
<dbReference type="PANTHER" id="PTHR46888">
    <property type="entry name" value="ZINC KNUCKLE DOMAINCONTAINING PROTEIN-RELATED"/>
    <property type="match status" value="1"/>
</dbReference>
<dbReference type="OrthoDB" id="10063366at2759"/>